<proteinExistence type="predicted"/>
<dbReference type="Proteomes" id="UP001341840">
    <property type="component" value="Unassembled WGS sequence"/>
</dbReference>
<accession>A0ABU6W0Y8</accession>
<gene>
    <name evidence="1" type="ORF">PIB30_100732</name>
</gene>
<reference evidence="1 2" key="1">
    <citation type="journal article" date="2023" name="Plants (Basel)">
        <title>Bridging the Gap: Combining Genomics and Transcriptomics Approaches to Understand Stylosanthes scabra, an Orphan Legume from the Brazilian Caatinga.</title>
        <authorList>
            <person name="Ferreira-Neto J.R.C."/>
            <person name="da Silva M.D."/>
            <person name="Binneck E."/>
            <person name="de Melo N.F."/>
            <person name="da Silva R.H."/>
            <person name="de Melo A.L.T.M."/>
            <person name="Pandolfi V."/>
            <person name="Bustamante F.O."/>
            <person name="Brasileiro-Vidal A.C."/>
            <person name="Benko-Iseppon A.M."/>
        </authorList>
    </citation>
    <scope>NUCLEOTIDE SEQUENCE [LARGE SCALE GENOMIC DNA]</scope>
    <source>
        <tissue evidence="1">Leaves</tissue>
    </source>
</reference>
<feature type="non-terminal residue" evidence="1">
    <location>
        <position position="1"/>
    </location>
</feature>
<comment type="caution">
    <text evidence="1">The sequence shown here is derived from an EMBL/GenBank/DDBJ whole genome shotgun (WGS) entry which is preliminary data.</text>
</comment>
<organism evidence="1 2">
    <name type="scientific">Stylosanthes scabra</name>
    <dbReference type="NCBI Taxonomy" id="79078"/>
    <lineage>
        <taxon>Eukaryota</taxon>
        <taxon>Viridiplantae</taxon>
        <taxon>Streptophyta</taxon>
        <taxon>Embryophyta</taxon>
        <taxon>Tracheophyta</taxon>
        <taxon>Spermatophyta</taxon>
        <taxon>Magnoliopsida</taxon>
        <taxon>eudicotyledons</taxon>
        <taxon>Gunneridae</taxon>
        <taxon>Pentapetalae</taxon>
        <taxon>rosids</taxon>
        <taxon>fabids</taxon>
        <taxon>Fabales</taxon>
        <taxon>Fabaceae</taxon>
        <taxon>Papilionoideae</taxon>
        <taxon>50 kb inversion clade</taxon>
        <taxon>dalbergioids sensu lato</taxon>
        <taxon>Dalbergieae</taxon>
        <taxon>Pterocarpus clade</taxon>
        <taxon>Stylosanthes</taxon>
    </lineage>
</organism>
<keyword evidence="2" id="KW-1185">Reference proteome</keyword>
<evidence type="ECO:0000313" key="2">
    <source>
        <dbReference type="Proteomes" id="UP001341840"/>
    </source>
</evidence>
<evidence type="ECO:0000313" key="1">
    <source>
        <dbReference type="EMBL" id="MED6177723.1"/>
    </source>
</evidence>
<protein>
    <submittedName>
        <fullName evidence="1">Uncharacterized protein</fullName>
    </submittedName>
</protein>
<dbReference type="EMBL" id="JASCZI010153887">
    <property type="protein sequence ID" value="MED6177723.1"/>
    <property type="molecule type" value="Genomic_DNA"/>
</dbReference>
<sequence length="62" mass="6879">PLGRIDDCIFDALAIANTSTSENSELVSLNSPGLWNKGVSRTHTEALTAILKYRRTEQDTMR</sequence>
<name>A0ABU6W0Y8_9FABA</name>